<evidence type="ECO:0000313" key="9">
    <source>
        <dbReference type="EMBL" id="EDW31124.1"/>
    </source>
</evidence>
<feature type="transmembrane region" description="Helical" evidence="8">
    <location>
        <begin position="241"/>
        <end position="260"/>
    </location>
</feature>
<feature type="transmembrane region" description="Helical" evidence="8">
    <location>
        <begin position="90"/>
        <end position="110"/>
    </location>
</feature>
<evidence type="ECO:0000256" key="6">
    <source>
        <dbReference type="ARBA" id="ARBA00023180"/>
    </source>
</evidence>
<dbReference type="GO" id="GO:0016020">
    <property type="term" value="C:membrane"/>
    <property type="evidence" value="ECO:0007669"/>
    <property type="project" value="UniProtKB-SubCell"/>
</dbReference>
<evidence type="ECO:0000256" key="1">
    <source>
        <dbReference type="ARBA" id="ARBA00004141"/>
    </source>
</evidence>
<feature type="compositionally biased region" description="Basic and acidic residues" evidence="7">
    <location>
        <begin position="338"/>
        <end position="347"/>
    </location>
</feature>
<keyword evidence="4 8" id="KW-1133">Transmembrane helix</keyword>
<reference evidence="9 10" key="1">
    <citation type="journal article" date="2007" name="Nature">
        <title>Evolution of genes and genomes on the Drosophila phylogeny.</title>
        <authorList>
            <consortium name="Drosophila 12 Genomes Consortium"/>
            <person name="Clark A.G."/>
            <person name="Eisen M.B."/>
            <person name="Smith D.R."/>
            <person name="Bergman C.M."/>
            <person name="Oliver B."/>
            <person name="Markow T.A."/>
            <person name="Kaufman T.C."/>
            <person name="Kellis M."/>
            <person name="Gelbart W."/>
            <person name="Iyer V.N."/>
            <person name="Pollard D.A."/>
            <person name="Sackton T.B."/>
            <person name="Larracuente A.M."/>
            <person name="Singh N.D."/>
            <person name="Abad J.P."/>
            <person name="Abt D.N."/>
            <person name="Adryan B."/>
            <person name="Aguade M."/>
            <person name="Akashi H."/>
            <person name="Anderson W.W."/>
            <person name="Aquadro C.F."/>
            <person name="Ardell D.H."/>
            <person name="Arguello R."/>
            <person name="Artieri C.G."/>
            <person name="Barbash D.A."/>
            <person name="Barker D."/>
            <person name="Barsanti P."/>
            <person name="Batterham P."/>
            <person name="Batzoglou S."/>
            <person name="Begun D."/>
            <person name="Bhutkar A."/>
            <person name="Blanco E."/>
            <person name="Bosak S.A."/>
            <person name="Bradley R.K."/>
            <person name="Brand A.D."/>
            <person name="Brent M.R."/>
            <person name="Brooks A.N."/>
            <person name="Brown R.H."/>
            <person name="Butlin R.K."/>
            <person name="Caggese C."/>
            <person name="Calvi B.R."/>
            <person name="Bernardo de Carvalho A."/>
            <person name="Caspi A."/>
            <person name="Castrezana S."/>
            <person name="Celniker S.E."/>
            <person name="Chang J.L."/>
            <person name="Chapple C."/>
            <person name="Chatterji S."/>
            <person name="Chinwalla A."/>
            <person name="Civetta A."/>
            <person name="Clifton S.W."/>
            <person name="Comeron J.M."/>
            <person name="Costello J.C."/>
            <person name="Coyne J.A."/>
            <person name="Daub J."/>
            <person name="David R.G."/>
            <person name="Delcher A.L."/>
            <person name="Delehaunty K."/>
            <person name="Do C.B."/>
            <person name="Ebling H."/>
            <person name="Edwards K."/>
            <person name="Eickbush T."/>
            <person name="Evans J.D."/>
            <person name="Filipski A."/>
            <person name="Findeiss S."/>
            <person name="Freyhult E."/>
            <person name="Fulton L."/>
            <person name="Fulton R."/>
            <person name="Garcia A.C."/>
            <person name="Gardiner A."/>
            <person name="Garfield D.A."/>
            <person name="Garvin B.E."/>
            <person name="Gibson G."/>
            <person name="Gilbert D."/>
            <person name="Gnerre S."/>
            <person name="Godfrey J."/>
            <person name="Good R."/>
            <person name="Gotea V."/>
            <person name="Gravely B."/>
            <person name="Greenberg A.J."/>
            <person name="Griffiths-Jones S."/>
            <person name="Gross S."/>
            <person name="Guigo R."/>
            <person name="Gustafson E.A."/>
            <person name="Haerty W."/>
            <person name="Hahn M.W."/>
            <person name="Halligan D.L."/>
            <person name="Halpern A.L."/>
            <person name="Halter G.M."/>
            <person name="Han M.V."/>
            <person name="Heger A."/>
            <person name="Hillier L."/>
            <person name="Hinrichs A.S."/>
            <person name="Holmes I."/>
            <person name="Hoskins R.A."/>
            <person name="Hubisz M.J."/>
            <person name="Hultmark D."/>
            <person name="Huntley M.A."/>
            <person name="Jaffe D.B."/>
            <person name="Jagadeeshan S."/>
            <person name="Jeck W.R."/>
            <person name="Johnson J."/>
            <person name="Jones C.D."/>
            <person name="Jordan W.C."/>
            <person name="Karpen G.H."/>
            <person name="Kataoka E."/>
            <person name="Keightley P.D."/>
            <person name="Kheradpour P."/>
            <person name="Kirkness E.F."/>
            <person name="Koerich L.B."/>
            <person name="Kristiansen K."/>
            <person name="Kudrna D."/>
            <person name="Kulathinal R.J."/>
            <person name="Kumar S."/>
            <person name="Kwok R."/>
            <person name="Lander E."/>
            <person name="Langley C.H."/>
            <person name="Lapoint R."/>
            <person name="Lazzaro B.P."/>
            <person name="Lee S.J."/>
            <person name="Levesque L."/>
            <person name="Li R."/>
            <person name="Lin C.F."/>
            <person name="Lin M.F."/>
            <person name="Lindblad-Toh K."/>
            <person name="Llopart A."/>
            <person name="Long M."/>
            <person name="Low L."/>
            <person name="Lozovsky E."/>
            <person name="Lu J."/>
            <person name="Luo M."/>
            <person name="Machado C.A."/>
            <person name="Makalowski W."/>
            <person name="Marzo M."/>
            <person name="Matsuda M."/>
            <person name="Matzkin L."/>
            <person name="McAllister B."/>
            <person name="McBride C.S."/>
            <person name="McKernan B."/>
            <person name="McKernan K."/>
            <person name="Mendez-Lago M."/>
            <person name="Minx P."/>
            <person name="Mollenhauer M.U."/>
            <person name="Montooth K."/>
            <person name="Mount S.M."/>
            <person name="Mu X."/>
            <person name="Myers E."/>
            <person name="Negre B."/>
            <person name="Newfeld S."/>
            <person name="Nielsen R."/>
            <person name="Noor M.A."/>
            <person name="O'Grady P."/>
            <person name="Pachter L."/>
            <person name="Papaceit M."/>
            <person name="Parisi M.J."/>
            <person name="Parisi M."/>
            <person name="Parts L."/>
            <person name="Pedersen J.S."/>
            <person name="Pesole G."/>
            <person name="Phillippy A.M."/>
            <person name="Ponting C.P."/>
            <person name="Pop M."/>
            <person name="Porcelli D."/>
            <person name="Powell J.R."/>
            <person name="Prohaska S."/>
            <person name="Pruitt K."/>
            <person name="Puig M."/>
            <person name="Quesneville H."/>
            <person name="Ram K.R."/>
            <person name="Rand D."/>
            <person name="Rasmussen M.D."/>
            <person name="Reed L.K."/>
            <person name="Reenan R."/>
            <person name="Reily A."/>
            <person name="Remington K.A."/>
            <person name="Rieger T.T."/>
            <person name="Ritchie M.G."/>
            <person name="Robin C."/>
            <person name="Rogers Y.H."/>
            <person name="Rohde C."/>
            <person name="Rozas J."/>
            <person name="Rubenfield M.J."/>
            <person name="Ruiz A."/>
            <person name="Russo S."/>
            <person name="Salzberg S.L."/>
            <person name="Sanchez-Gracia A."/>
            <person name="Saranga D.J."/>
            <person name="Sato H."/>
            <person name="Schaeffer S.W."/>
            <person name="Schatz M.C."/>
            <person name="Schlenke T."/>
            <person name="Schwartz R."/>
            <person name="Segarra C."/>
            <person name="Singh R.S."/>
            <person name="Sirot L."/>
            <person name="Sirota M."/>
            <person name="Sisneros N.B."/>
            <person name="Smith C.D."/>
            <person name="Smith T.F."/>
            <person name="Spieth J."/>
            <person name="Stage D.E."/>
            <person name="Stark A."/>
            <person name="Stephan W."/>
            <person name="Strausberg R.L."/>
            <person name="Strempel S."/>
            <person name="Sturgill D."/>
            <person name="Sutton G."/>
            <person name="Sutton G.G."/>
            <person name="Tao W."/>
            <person name="Teichmann S."/>
            <person name="Tobari Y.N."/>
            <person name="Tomimura Y."/>
            <person name="Tsolas J.M."/>
            <person name="Valente V.L."/>
            <person name="Venter E."/>
            <person name="Venter J.C."/>
            <person name="Vicario S."/>
            <person name="Vieira F.G."/>
            <person name="Vilella A.J."/>
            <person name="Villasante A."/>
            <person name="Walenz B."/>
            <person name="Wang J."/>
            <person name="Wasserman M."/>
            <person name="Watts T."/>
            <person name="Wilson D."/>
            <person name="Wilson R.K."/>
            <person name="Wing R.A."/>
            <person name="Wolfner M.F."/>
            <person name="Wong A."/>
            <person name="Wong G.K."/>
            <person name="Wu C.I."/>
            <person name="Wu G."/>
            <person name="Yamamoto D."/>
            <person name="Yang H.P."/>
            <person name="Yang S.P."/>
            <person name="Yorke J.A."/>
            <person name="Yoshida K."/>
            <person name="Zdobnov E."/>
            <person name="Zhang P."/>
            <person name="Zhang Y."/>
            <person name="Zimin A.V."/>
            <person name="Baldwin J."/>
            <person name="Abdouelleil A."/>
            <person name="Abdulkadir J."/>
            <person name="Abebe A."/>
            <person name="Abera B."/>
            <person name="Abreu J."/>
            <person name="Acer S.C."/>
            <person name="Aftuck L."/>
            <person name="Alexander A."/>
            <person name="An P."/>
            <person name="Anderson E."/>
            <person name="Anderson S."/>
            <person name="Arachi H."/>
            <person name="Azer M."/>
            <person name="Bachantsang P."/>
            <person name="Barry A."/>
            <person name="Bayul T."/>
            <person name="Berlin A."/>
            <person name="Bessette D."/>
            <person name="Bloom T."/>
            <person name="Blye J."/>
            <person name="Boguslavskiy L."/>
            <person name="Bonnet C."/>
            <person name="Boukhgalter B."/>
            <person name="Bourzgui I."/>
            <person name="Brown A."/>
            <person name="Cahill P."/>
            <person name="Channer S."/>
            <person name="Cheshatsang Y."/>
            <person name="Chuda L."/>
            <person name="Citroen M."/>
            <person name="Collymore A."/>
            <person name="Cooke P."/>
            <person name="Costello M."/>
            <person name="D'Aco K."/>
            <person name="Daza R."/>
            <person name="De Haan G."/>
            <person name="DeGray S."/>
            <person name="DeMaso C."/>
            <person name="Dhargay N."/>
            <person name="Dooley K."/>
            <person name="Dooley E."/>
            <person name="Doricent M."/>
            <person name="Dorje P."/>
            <person name="Dorjee K."/>
            <person name="Dupes A."/>
            <person name="Elong R."/>
            <person name="Falk J."/>
            <person name="Farina A."/>
            <person name="Faro S."/>
            <person name="Ferguson D."/>
            <person name="Fisher S."/>
            <person name="Foley C.D."/>
            <person name="Franke A."/>
            <person name="Friedrich D."/>
            <person name="Gadbois L."/>
            <person name="Gearin G."/>
            <person name="Gearin C.R."/>
            <person name="Giannoukos G."/>
            <person name="Goode T."/>
            <person name="Graham J."/>
            <person name="Grandbois E."/>
            <person name="Grewal S."/>
            <person name="Gyaltsen K."/>
            <person name="Hafez N."/>
            <person name="Hagos B."/>
            <person name="Hall J."/>
            <person name="Henson C."/>
            <person name="Hollinger A."/>
            <person name="Honan T."/>
            <person name="Huard M.D."/>
            <person name="Hughes L."/>
            <person name="Hurhula B."/>
            <person name="Husby M.E."/>
            <person name="Kamat A."/>
            <person name="Kanga B."/>
            <person name="Kashin S."/>
            <person name="Khazanovich D."/>
            <person name="Kisner P."/>
            <person name="Lance K."/>
            <person name="Lara M."/>
            <person name="Lee W."/>
            <person name="Lennon N."/>
            <person name="Letendre F."/>
            <person name="LeVine R."/>
            <person name="Lipovsky A."/>
            <person name="Liu X."/>
            <person name="Liu J."/>
            <person name="Liu S."/>
            <person name="Lokyitsang T."/>
            <person name="Lokyitsang Y."/>
            <person name="Lubonja R."/>
            <person name="Lui A."/>
            <person name="MacDonald P."/>
            <person name="Magnisalis V."/>
            <person name="Maru K."/>
            <person name="Matthews C."/>
            <person name="McCusker W."/>
            <person name="McDonough S."/>
            <person name="Mehta T."/>
            <person name="Meldrim J."/>
            <person name="Meneus L."/>
            <person name="Mihai O."/>
            <person name="Mihalev A."/>
            <person name="Mihova T."/>
            <person name="Mittelman R."/>
            <person name="Mlenga V."/>
            <person name="Montmayeur A."/>
            <person name="Mulrain L."/>
            <person name="Navidi A."/>
            <person name="Naylor J."/>
            <person name="Negash T."/>
            <person name="Nguyen T."/>
            <person name="Nguyen N."/>
            <person name="Nicol R."/>
            <person name="Norbu C."/>
            <person name="Norbu N."/>
            <person name="Novod N."/>
            <person name="O'Neill B."/>
            <person name="Osman S."/>
            <person name="Markiewicz E."/>
            <person name="Oyono O.L."/>
            <person name="Patti C."/>
            <person name="Phunkhang P."/>
            <person name="Pierre F."/>
            <person name="Priest M."/>
            <person name="Raghuraman S."/>
            <person name="Rege F."/>
            <person name="Reyes R."/>
            <person name="Rise C."/>
            <person name="Rogov P."/>
            <person name="Ross K."/>
            <person name="Ryan E."/>
            <person name="Settipalli S."/>
            <person name="Shea T."/>
            <person name="Sherpa N."/>
            <person name="Shi L."/>
            <person name="Shih D."/>
            <person name="Sparrow T."/>
            <person name="Spaulding J."/>
            <person name="Stalker J."/>
            <person name="Stange-Thomann N."/>
            <person name="Stavropoulos S."/>
            <person name="Stone C."/>
            <person name="Strader C."/>
            <person name="Tesfaye S."/>
            <person name="Thomson T."/>
            <person name="Thoulutsang Y."/>
            <person name="Thoulutsang D."/>
            <person name="Topham K."/>
            <person name="Topping I."/>
            <person name="Tsamla T."/>
            <person name="Vassiliev H."/>
            <person name="Vo A."/>
            <person name="Wangchuk T."/>
            <person name="Wangdi T."/>
            <person name="Weiand M."/>
            <person name="Wilkinson J."/>
            <person name="Wilson A."/>
            <person name="Yadav S."/>
            <person name="Young G."/>
            <person name="Yu Q."/>
            <person name="Zembek L."/>
            <person name="Zhong D."/>
            <person name="Zimmer A."/>
            <person name="Zwirko Z."/>
            <person name="Jaffe D.B."/>
            <person name="Alvarez P."/>
            <person name="Brockman W."/>
            <person name="Butler J."/>
            <person name="Chin C."/>
            <person name="Gnerre S."/>
            <person name="Grabherr M."/>
            <person name="Kleber M."/>
            <person name="Mauceli E."/>
            <person name="MacCallum I."/>
        </authorList>
    </citation>
    <scope>NUCLEOTIDE SEQUENCE [LARGE SCALE GENOMIC DNA]</scope>
    <source>
        <strain evidence="10">MSH-3 / Tucson 14011-0111.49</strain>
    </source>
</reference>
<accession>B4H409</accession>
<evidence type="ECO:0000256" key="5">
    <source>
        <dbReference type="ARBA" id="ARBA00023136"/>
    </source>
</evidence>
<comment type="subcellular location">
    <subcellularLocation>
        <location evidence="1">Membrane</location>
        <topology evidence="1">Multi-pass membrane protein</topology>
    </subcellularLocation>
</comment>
<dbReference type="PANTHER" id="PTHR22730:SF1">
    <property type="entry name" value="PROMININ-LIKE PROTEIN"/>
    <property type="match status" value="1"/>
</dbReference>
<dbReference type="eggNOG" id="KOG4331">
    <property type="taxonomic scope" value="Eukaryota"/>
</dbReference>
<keyword evidence="10" id="KW-1185">Reference proteome</keyword>
<feature type="transmembrane region" description="Helical" evidence="8">
    <location>
        <begin position="53"/>
        <end position="78"/>
    </location>
</feature>
<evidence type="ECO:0000256" key="3">
    <source>
        <dbReference type="ARBA" id="ARBA00022692"/>
    </source>
</evidence>
<feature type="compositionally biased region" description="Polar residues" evidence="7">
    <location>
        <begin position="323"/>
        <end position="337"/>
    </location>
</feature>
<protein>
    <submittedName>
        <fullName evidence="9">GL20784</fullName>
    </submittedName>
</protein>
<dbReference type="InterPro" id="IPR008795">
    <property type="entry name" value="Prominin"/>
</dbReference>
<evidence type="ECO:0000256" key="7">
    <source>
        <dbReference type="SAM" id="MobiDB-lite"/>
    </source>
</evidence>
<keyword evidence="5 8" id="KW-0472">Membrane</keyword>
<feature type="region of interest" description="Disordered" evidence="7">
    <location>
        <begin position="315"/>
        <end position="347"/>
    </location>
</feature>
<proteinExistence type="inferred from homology"/>
<keyword evidence="6" id="KW-0325">Glycoprotein</keyword>
<evidence type="ECO:0000256" key="4">
    <source>
        <dbReference type="ARBA" id="ARBA00022989"/>
    </source>
</evidence>
<sequence length="347" mass="39087">MDESAVRSHSPLGPSELEFVALERCIQADPSDEKLVLGPKVMQNDWAALLDRYWLLLLFVLFLLAWIVVIPFVGICYCCLCCCLRCKQGLFLMILGLIMWLNHIHHLMVYNYQELESYLDVHINDVPNHIFLDLMDVSEGNSLAEQERILDNMPKAYQLMKQVDVLEKEMRFLGSQLKDGTNFINVLAKNLTAVINERIKDYVERVIWESMTNVGRCQPLAYIYYQGVHSVCARLVDPINAFWLATIICALLLLPTLVVCHRLMCLYLRIYSAPVDDAAGGVVGGCPFCTGLPAPVAICQGGQQAYCECPLGDRTDQAEASDPVQTEPQVQGANKNPVTERSKRKND</sequence>
<keyword evidence="3 8" id="KW-0812">Transmembrane</keyword>
<comment type="similarity">
    <text evidence="2">Belongs to the prominin family.</text>
</comment>
<dbReference type="EMBL" id="CH479208">
    <property type="protein sequence ID" value="EDW31124.1"/>
    <property type="molecule type" value="Genomic_DNA"/>
</dbReference>
<dbReference type="PANTHER" id="PTHR22730">
    <property type="entry name" value="PROMININ PROM PROTEIN"/>
    <property type="match status" value="1"/>
</dbReference>
<gene>
    <name evidence="9" type="primary">Dper\GL20784</name>
    <name evidence="9" type="ORF">Dper_GL20784</name>
</gene>
<dbReference type="PhylomeDB" id="B4H409"/>
<evidence type="ECO:0000256" key="8">
    <source>
        <dbReference type="SAM" id="Phobius"/>
    </source>
</evidence>
<dbReference type="Pfam" id="PF05478">
    <property type="entry name" value="Prominin"/>
    <property type="match status" value="2"/>
</dbReference>
<dbReference type="HOGENOM" id="CLU_799909_0_0_1"/>
<dbReference type="OrthoDB" id="6229420at2759"/>
<name>B4H409_DROPE</name>
<organism evidence="10">
    <name type="scientific">Drosophila persimilis</name>
    <name type="common">Fruit fly</name>
    <dbReference type="NCBI Taxonomy" id="7234"/>
    <lineage>
        <taxon>Eukaryota</taxon>
        <taxon>Metazoa</taxon>
        <taxon>Ecdysozoa</taxon>
        <taxon>Arthropoda</taxon>
        <taxon>Hexapoda</taxon>
        <taxon>Insecta</taxon>
        <taxon>Pterygota</taxon>
        <taxon>Neoptera</taxon>
        <taxon>Endopterygota</taxon>
        <taxon>Diptera</taxon>
        <taxon>Brachycera</taxon>
        <taxon>Muscomorpha</taxon>
        <taxon>Ephydroidea</taxon>
        <taxon>Drosophilidae</taxon>
        <taxon>Drosophila</taxon>
        <taxon>Sophophora</taxon>
    </lineage>
</organism>
<dbReference type="OMA" id="RCIQADP"/>
<evidence type="ECO:0000256" key="2">
    <source>
        <dbReference type="ARBA" id="ARBA00006058"/>
    </source>
</evidence>
<evidence type="ECO:0000313" key="10">
    <source>
        <dbReference type="Proteomes" id="UP000008744"/>
    </source>
</evidence>
<dbReference type="Proteomes" id="UP000008744">
    <property type="component" value="Unassembled WGS sequence"/>
</dbReference>
<dbReference type="AlphaFoldDB" id="B4H409"/>